<name>A0A1E4S1D2_CYBJN</name>
<organism evidence="2 3">
    <name type="scientific">Cyberlindnera jadinii (strain ATCC 18201 / CBS 1600 / BCRC 20928 / JCM 3617 / NBRC 0987 / NRRL Y-1542)</name>
    <name type="common">Torula yeast</name>
    <name type="synonym">Candida utilis</name>
    <dbReference type="NCBI Taxonomy" id="983966"/>
    <lineage>
        <taxon>Eukaryota</taxon>
        <taxon>Fungi</taxon>
        <taxon>Dikarya</taxon>
        <taxon>Ascomycota</taxon>
        <taxon>Saccharomycotina</taxon>
        <taxon>Saccharomycetes</taxon>
        <taxon>Phaffomycetales</taxon>
        <taxon>Phaffomycetaceae</taxon>
        <taxon>Cyberlindnera</taxon>
    </lineage>
</organism>
<keyword evidence="1" id="KW-0472">Membrane</keyword>
<keyword evidence="1" id="KW-0812">Transmembrane</keyword>
<feature type="transmembrane region" description="Helical" evidence="1">
    <location>
        <begin position="20"/>
        <end position="44"/>
    </location>
</feature>
<evidence type="ECO:0000313" key="3">
    <source>
        <dbReference type="Proteomes" id="UP000094389"/>
    </source>
</evidence>
<dbReference type="RefSeq" id="XP_020070327.1">
    <property type="nucleotide sequence ID" value="XM_020218009.1"/>
</dbReference>
<keyword evidence="3" id="KW-1185">Reference proteome</keyword>
<evidence type="ECO:0000313" key="2">
    <source>
        <dbReference type="EMBL" id="ODV73288.1"/>
    </source>
</evidence>
<reference evidence="2 3" key="1">
    <citation type="journal article" date="2016" name="Proc. Natl. Acad. Sci. U.S.A.">
        <title>Comparative genomics of biotechnologically important yeasts.</title>
        <authorList>
            <person name="Riley R."/>
            <person name="Haridas S."/>
            <person name="Wolfe K.H."/>
            <person name="Lopes M.R."/>
            <person name="Hittinger C.T."/>
            <person name="Goeker M."/>
            <person name="Salamov A.A."/>
            <person name="Wisecaver J.H."/>
            <person name="Long T.M."/>
            <person name="Calvey C.H."/>
            <person name="Aerts A.L."/>
            <person name="Barry K.W."/>
            <person name="Choi C."/>
            <person name="Clum A."/>
            <person name="Coughlan A.Y."/>
            <person name="Deshpande S."/>
            <person name="Douglass A.P."/>
            <person name="Hanson S.J."/>
            <person name="Klenk H.-P."/>
            <person name="LaButti K.M."/>
            <person name="Lapidus A."/>
            <person name="Lindquist E.A."/>
            <person name="Lipzen A.M."/>
            <person name="Meier-Kolthoff J.P."/>
            <person name="Ohm R.A."/>
            <person name="Otillar R.P."/>
            <person name="Pangilinan J.L."/>
            <person name="Peng Y."/>
            <person name="Rokas A."/>
            <person name="Rosa C.A."/>
            <person name="Scheuner C."/>
            <person name="Sibirny A.A."/>
            <person name="Slot J.C."/>
            <person name="Stielow J.B."/>
            <person name="Sun H."/>
            <person name="Kurtzman C.P."/>
            <person name="Blackwell M."/>
            <person name="Grigoriev I.V."/>
            <person name="Jeffries T.W."/>
        </authorList>
    </citation>
    <scope>NUCLEOTIDE SEQUENCE [LARGE SCALE GENOMIC DNA]</scope>
    <source>
        <strain evidence="3">ATCC 18201 / CBS 1600 / BCRC 20928 / JCM 3617 / NBRC 0987 / NRRL Y-1542</strain>
    </source>
</reference>
<keyword evidence="1" id="KW-1133">Transmembrane helix</keyword>
<gene>
    <name evidence="2" type="ORF">CYBJADRAFT_91497</name>
</gene>
<protein>
    <submittedName>
        <fullName evidence="2">Uncharacterized protein</fullName>
    </submittedName>
</protein>
<feature type="transmembrane region" description="Helical" evidence="1">
    <location>
        <begin position="77"/>
        <end position="102"/>
    </location>
</feature>
<proteinExistence type="predicted"/>
<dbReference type="GeneID" id="30992405"/>
<dbReference type="Proteomes" id="UP000094389">
    <property type="component" value="Unassembled WGS sequence"/>
</dbReference>
<accession>A0A1E4S1D2</accession>
<sequence>MNNFSCFIFLYMIYGGFRVYHVLSVCSPSILMCTSLEGLLIYSISKDHRKDIRAPSIFFFFCMREGDGISKYIFCSLFLYVLVCFFFLFFFVFASIVLILQFRKTFVCLLLLASKLSFPEI</sequence>
<dbReference type="AlphaFoldDB" id="A0A1E4S1D2"/>
<evidence type="ECO:0000256" key="1">
    <source>
        <dbReference type="SAM" id="Phobius"/>
    </source>
</evidence>
<dbReference type="EMBL" id="KV453931">
    <property type="protein sequence ID" value="ODV73288.1"/>
    <property type="molecule type" value="Genomic_DNA"/>
</dbReference>